<dbReference type="Proteomes" id="UP000054304">
    <property type="component" value="Unassembled WGS sequence"/>
</dbReference>
<evidence type="ECO:0000259" key="9">
    <source>
        <dbReference type="Pfam" id="PF12719"/>
    </source>
</evidence>
<dbReference type="GeneID" id="34685832"/>
<dbReference type="GO" id="GO:0007076">
    <property type="term" value="P:mitotic chromosome condensation"/>
    <property type="evidence" value="ECO:0007669"/>
    <property type="project" value="EnsemblFungi"/>
</dbReference>
<keyword evidence="6" id="KW-0226">DNA condensation</keyword>
<dbReference type="InterPro" id="IPR025977">
    <property type="entry name" value="Cnd3_C"/>
</dbReference>
<dbReference type="GO" id="GO:0051301">
    <property type="term" value="P:cell division"/>
    <property type="evidence" value="ECO:0007669"/>
    <property type="project" value="UniProtKB-KW"/>
</dbReference>
<reference evidence="10 11" key="1">
    <citation type="submission" date="2014-12" db="EMBL/GenBank/DDBJ databases">
        <authorList>
            <person name="Neuveglise Cecile"/>
        </authorList>
    </citation>
    <scope>NUCLEOTIDE SEQUENCE [LARGE SCALE GENOMIC DNA]</scope>
    <source>
        <strain evidence="10 11">CBS 12615</strain>
    </source>
</reference>
<evidence type="ECO:0000256" key="8">
    <source>
        <dbReference type="SAM" id="MobiDB-lite"/>
    </source>
</evidence>
<dbReference type="HOGENOM" id="CLU_004446_1_1_1"/>
<keyword evidence="7" id="KW-0131">Cell cycle</keyword>
<dbReference type="GO" id="GO:0051307">
    <property type="term" value="P:meiotic chromosome separation"/>
    <property type="evidence" value="ECO:0007669"/>
    <property type="project" value="EnsemblFungi"/>
</dbReference>
<dbReference type="GO" id="GO:0070550">
    <property type="term" value="P:rDNA chromatin condensation"/>
    <property type="evidence" value="ECO:0007669"/>
    <property type="project" value="EnsemblFungi"/>
</dbReference>
<comment type="similarity">
    <text evidence="2">Belongs to the CND3 (condensin subunit 3) family.</text>
</comment>
<dbReference type="GO" id="GO:0010032">
    <property type="term" value="P:meiotic chromosome condensation"/>
    <property type="evidence" value="ECO:0007669"/>
    <property type="project" value="EnsemblFungi"/>
</dbReference>
<name>A0A0C7MXC5_9SACH</name>
<dbReference type="Pfam" id="PF12719">
    <property type="entry name" value="Cnd3"/>
    <property type="match status" value="1"/>
</dbReference>
<feature type="compositionally biased region" description="Basic and acidic residues" evidence="8">
    <location>
        <begin position="903"/>
        <end position="914"/>
    </location>
</feature>
<dbReference type="Gene3D" id="1.25.10.10">
    <property type="entry name" value="Leucine-rich Repeat Variant"/>
    <property type="match status" value="1"/>
</dbReference>
<feature type="compositionally biased region" description="Basic and acidic residues" evidence="8">
    <location>
        <begin position="885"/>
        <end position="896"/>
    </location>
</feature>
<feature type="domain" description="Nuclear condensin complex subunit 3 C-terminal" evidence="9">
    <location>
        <begin position="550"/>
        <end position="833"/>
    </location>
</feature>
<evidence type="ECO:0000256" key="2">
    <source>
        <dbReference type="ARBA" id="ARBA00006533"/>
    </source>
</evidence>
<dbReference type="PANTHER" id="PTHR14418:SF5">
    <property type="entry name" value="CONDENSIN COMPLEX SUBUNIT 3"/>
    <property type="match status" value="1"/>
</dbReference>
<evidence type="ECO:0000313" key="11">
    <source>
        <dbReference type="Proteomes" id="UP000054304"/>
    </source>
</evidence>
<keyword evidence="5" id="KW-0498">Mitosis</keyword>
<sequence length="1020" mass="115363">MSENVSIDSDNSDSTNSKIFRAIADVFQNAQSTYAGHRRHIAVLKRIQSKATETGYEEVFNYWFNKMVTLILPLKRTEIVGDRIVRLVAGLVASLDHEVESLKEKQEDFDGKEKIFSRFVNQFIRHILRGVESREKNVRYRVAQLLAVIMDNIGEIDEDLYKLIMWSFEKRLFDKEAPVRVQAIFCLTKFQDEDNTSETIDEASTKLIHAIQNDPSAEVRRAAMLNLVSLDKTRNIIMERARDVNTVNRRIVYTRVLKNMGASVFQELDGDLIGKLITWGLEDREESVRNACVRLVAFEWLNLMDGDIIRLLSKLNVTSNNVCEKVLDAIFNYREDTVAKIKLPVNVWDSLTAEISFLIKAFHTHCTQNKLEDILDGNFPEASRLSEILQKYLDLRFSNNNLSNTDVSCLEFIIEQLLSVAFKYDYSDEVGRRAMLMIIRNALANYSLTAPIVRIALQVLKVLSINERDFIAMTVEIITDIRDEDIEKQEAEEANQDSRFKQDEDEDDEAAVQSFHSAVDDLVNNKNTTAPSAAPAVQEKEVSPHTLLGCLTMSQFMLELINLPIDENVMISSLIDTLITPAVRNTQSEVRELGVRNLGLCSLLDVNIATESLYLFGMCVSKGDASLKTIALKVIADIFSVHGTKVVDGEGKVDSISLHKIFYKTLKNCELPECQATVAEGLCKLFLGDVFVDDDLFETLVLSYFSPANSQNEALVQAFAFCLPVYCFSHIRHQKRMVRVAGDVLLRLSVLWDELQTNDDSSISPDSMLKPNVIFQELIEWTDSGKVVNQTEEHFEDEEDTQLHFLLGVLRIYYKFERKEVKKMILTNINRFSFQDRSIRKWKEVRDILEDISENDDIDSASRSSIAKFLRSLEEDILSGDADVDTTKDGTSDMGERLSASSSEERMSEDEKPEVTLAVSNEENSNVPIAGIDKPSGSSDALSSVLLPPEPDRMLPGDVSRLRSKKRKRADISGSESNSDQEKSSRLVSFVLPEPQRGPSSDSSFGNPVDDSSFEDENDN</sequence>
<organism evidence="10 11">
    <name type="scientific">Lachancea lanzarotensis</name>
    <dbReference type="NCBI Taxonomy" id="1245769"/>
    <lineage>
        <taxon>Eukaryota</taxon>
        <taxon>Fungi</taxon>
        <taxon>Dikarya</taxon>
        <taxon>Ascomycota</taxon>
        <taxon>Saccharomycotina</taxon>
        <taxon>Saccharomycetes</taxon>
        <taxon>Saccharomycetales</taxon>
        <taxon>Saccharomycetaceae</taxon>
        <taxon>Lachancea</taxon>
    </lineage>
</organism>
<comment type="subcellular location">
    <subcellularLocation>
        <location evidence="1">Chromosome</location>
    </subcellularLocation>
</comment>
<evidence type="ECO:0000256" key="3">
    <source>
        <dbReference type="ARBA" id="ARBA00022454"/>
    </source>
</evidence>
<dbReference type="EMBL" id="LN736364">
    <property type="protein sequence ID" value="CEP62364.1"/>
    <property type="molecule type" value="Genomic_DNA"/>
</dbReference>
<dbReference type="GO" id="GO:0003682">
    <property type="term" value="F:chromatin binding"/>
    <property type="evidence" value="ECO:0007669"/>
    <property type="project" value="EnsemblFungi"/>
</dbReference>
<dbReference type="GO" id="GO:1903342">
    <property type="term" value="P:negative regulation of meiotic DNA double-strand break formation"/>
    <property type="evidence" value="ECO:0007669"/>
    <property type="project" value="EnsemblFungi"/>
</dbReference>
<evidence type="ECO:0000256" key="5">
    <source>
        <dbReference type="ARBA" id="ARBA00022776"/>
    </source>
</evidence>
<evidence type="ECO:0000256" key="6">
    <source>
        <dbReference type="ARBA" id="ARBA00023067"/>
    </source>
</evidence>
<dbReference type="InterPro" id="IPR016024">
    <property type="entry name" value="ARM-type_fold"/>
</dbReference>
<dbReference type="SUPFAM" id="SSF48371">
    <property type="entry name" value="ARM repeat"/>
    <property type="match status" value="1"/>
</dbReference>
<keyword evidence="11" id="KW-1185">Reference proteome</keyword>
<keyword evidence="4" id="KW-0132">Cell division</keyword>
<feature type="region of interest" description="Disordered" evidence="8">
    <location>
        <begin position="881"/>
        <end position="1020"/>
    </location>
</feature>
<feature type="compositionally biased region" description="Polar residues" evidence="8">
    <location>
        <begin position="918"/>
        <end position="927"/>
    </location>
</feature>
<protein>
    <submittedName>
        <fullName evidence="10">LALA0S05e03994g1_1</fullName>
    </submittedName>
</protein>
<proteinExistence type="inferred from homology"/>
<dbReference type="RefSeq" id="XP_022628590.1">
    <property type="nucleotide sequence ID" value="XM_022772247.1"/>
</dbReference>
<dbReference type="InterPro" id="IPR027165">
    <property type="entry name" value="CND3"/>
</dbReference>
<evidence type="ECO:0000313" key="10">
    <source>
        <dbReference type="EMBL" id="CEP62364.1"/>
    </source>
</evidence>
<evidence type="ECO:0000256" key="4">
    <source>
        <dbReference type="ARBA" id="ARBA00022618"/>
    </source>
</evidence>
<dbReference type="InterPro" id="IPR011989">
    <property type="entry name" value="ARM-like"/>
</dbReference>
<accession>A0A0C7MXC5</accession>
<dbReference type="AlphaFoldDB" id="A0A0C7MXC5"/>
<dbReference type="GO" id="GO:0007130">
    <property type="term" value="P:synaptonemal complex assembly"/>
    <property type="evidence" value="ECO:0007669"/>
    <property type="project" value="EnsemblFungi"/>
</dbReference>
<keyword evidence="3" id="KW-0158">Chromosome</keyword>
<dbReference type="GO" id="GO:0000793">
    <property type="term" value="C:condensed chromosome"/>
    <property type="evidence" value="ECO:0007669"/>
    <property type="project" value="TreeGrafter"/>
</dbReference>
<gene>
    <name evidence="10" type="ORF">LALA0_S05e03994g</name>
</gene>
<dbReference type="STRING" id="1245769.A0A0C7MXC5"/>
<evidence type="ECO:0000256" key="1">
    <source>
        <dbReference type="ARBA" id="ARBA00004286"/>
    </source>
</evidence>
<dbReference type="OrthoDB" id="27187at2759"/>
<dbReference type="PANTHER" id="PTHR14418">
    <property type="entry name" value="CONDENSIN COMPLEX SUBUNIT 3-RELATED"/>
    <property type="match status" value="1"/>
</dbReference>
<evidence type="ECO:0000256" key="7">
    <source>
        <dbReference type="ARBA" id="ARBA00023306"/>
    </source>
</evidence>
<dbReference type="GO" id="GO:0000796">
    <property type="term" value="C:condensin complex"/>
    <property type="evidence" value="ECO:0007669"/>
    <property type="project" value="EnsemblFungi"/>
</dbReference>
<dbReference type="GO" id="GO:0070058">
    <property type="term" value="P:tRNA gene clustering"/>
    <property type="evidence" value="ECO:0007669"/>
    <property type="project" value="EnsemblFungi"/>
</dbReference>